<dbReference type="NCBIfam" id="TIGR02603">
    <property type="entry name" value="CxxCH_TIGR02603"/>
    <property type="match status" value="1"/>
</dbReference>
<dbReference type="InterPro" id="IPR036909">
    <property type="entry name" value="Cyt_c-like_dom_sf"/>
</dbReference>
<keyword evidence="3 4" id="KW-0408">Iron</keyword>
<dbReference type="Pfam" id="PF23500">
    <property type="entry name" value="DUF7133"/>
    <property type="match status" value="1"/>
</dbReference>
<evidence type="ECO:0000256" key="1">
    <source>
        <dbReference type="ARBA" id="ARBA00022617"/>
    </source>
</evidence>
<reference evidence="8 9" key="1">
    <citation type="submission" date="2018-11" db="EMBL/GenBank/DDBJ databases">
        <title>Genomic Encyclopedia of Type Strains, Phase IV (KMG-IV): sequencing the most valuable type-strain genomes for metagenomic binning, comparative biology and taxonomic classification.</title>
        <authorList>
            <person name="Goeker M."/>
        </authorList>
    </citation>
    <scope>NUCLEOTIDE SEQUENCE [LARGE SCALE GENOMIC DNA]</scope>
    <source>
        <strain evidence="8 9">DSM 16974</strain>
    </source>
</reference>
<dbReference type="Gene3D" id="1.10.760.10">
    <property type="entry name" value="Cytochrome c-like domain"/>
    <property type="match status" value="1"/>
</dbReference>
<comment type="caution">
    <text evidence="8">The sequence shown here is derived from an EMBL/GenBank/DDBJ whole genome shotgun (WGS) entry which is preliminary data.</text>
</comment>
<dbReference type="InterPro" id="IPR013427">
    <property type="entry name" value="Haem-bd_dom_put"/>
</dbReference>
<evidence type="ECO:0000256" key="6">
    <source>
        <dbReference type="SAM" id="SignalP"/>
    </source>
</evidence>
<dbReference type="GO" id="GO:0009055">
    <property type="term" value="F:electron transfer activity"/>
    <property type="evidence" value="ECO:0007669"/>
    <property type="project" value="InterPro"/>
</dbReference>
<dbReference type="EMBL" id="RJUK01000001">
    <property type="protein sequence ID" value="ROQ21813.1"/>
    <property type="molecule type" value="Genomic_DNA"/>
</dbReference>
<keyword evidence="6" id="KW-0732">Signal</keyword>
<dbReference type="SUPFAM" id="SSF50952">
    <property type="entry name" value="Soluble quinoprotein glucose dehydrogenase"/>
    <property type="match status" value="1"/>
</dbReference>
<dbReference type="PANTHER" id="PTHR33546">
    <property type="entry name" value="LARGE, MULTIFUNCTIONAL SECRETED PROTEIN-RELATED"/>
    <property type="match status" value="1"/>
</dbReference>
<feature type="signal peptide" evidence="6">
    <location>
        <begin position="1"/>
        <end position="25"/>
    </location>
</feature>
<protein>
    <submittedName>
        <fullName evidence="8">Putative membrane-bound dehydrogenase-like protein</fullName>
    </submittedName>
</protein>
<evidence type="ECO:0000256" key="2">
    <source>
        <dbReference type="ARBA" id="ARBA00022723"/>
    </source>
</evidence>
<dbReference type="PROSITE" id="PS51257">
    <property type="entry name" value="PROKAR_LIPOPROTEIN"/>
    <property type="match status" value="1"/>
</dbReference>
<dbReference type="AlphaFoldDB" id="A0A3N1P087"/>
<dbReference type="InterPro" id="IPR055557">
    <property type="entry name" value="DUF7133"/>
</dbReference>
<keyword evidence="2 4" id="KW-0479">Metal-binding</keyword>
<dbReference type="InterPro" id="IPR016024">
    <property type="entry name" value="ARM-type_fold"/>
</dbReference>
<dbReference type="Gene3D" id="1.25.10.10">
    <property type="entry name" value="Leucine-rich Repeat Variant"/>
    <property type="match status" value="2"/>
</dbReference>
<dbReference type="InterPro" id="IPR004155">
    <property type="entry name" value="PBS_lyase_HEAT"/>
</dbReference>
<gene>
    <name evidence="8" type="ORF">EDC38_2441</name>
</gene>
<accession>A0A3N1P087</accession>
<dbReference type="InterPro" id="IPR011042">
    <property type="entry name" value="6-blade_b-propeller_TolB-like"/>
</dbReference>
<feature type="domain" description="Cytochrome c" evidence="7">
    <location>
        <begin position="1020"/>
        <end position="1155"/>
    </location>
</feature>
<dbReference type="Proteomes" id="UP000273643">
    <property type="component" value="Unassembled WGS sequence"/>
</dbReference>
<dbReference type="GO" id="GO:0046872">
    <property type="term" value="F:metal ion binding"/>
    <property type="evidence" value="ECO:0007669"/>
    <property type="project" value="UniProtKB-KW"/>
</dbReference>
<evidence type="ECO:0000256" key="4">
    <source>
        <dbReference type="PROSITE-ProRule" id="PRU00433"/>
    </source>
</evidence>
<evidence type="ECO:0000259" key="7">
    <source>
        <dbReference type="PROSITE" id="PS51007"/>
    </source>
</evidence>
<feature type="region of interest" description="Disordered" evidence="5">
    <location>
        <begin position="27"/>
        <end position="48"/>
    </location>
</feature>
<organism evidence="8 9">
    <name type="scientific">Marinimicrobium koreense</name>
    <dbReference type="NCBI Taxonomy" id="306545"/>
    <lineage>
        <taxon>Bacteria</taxon>
        <taxon>Pseudomonadati</taxon>
        <taxon>Pseudomonadota</taxon>
        <taxon>Gammaproteobacteria</taxon>
        <taxon>Cellvibrionales</taxon>
        <taxon>Cellvibrionaceae</taxon>
        <taxon>Marinimicrobium</taxon>
    </lineage>
</organism>
<evidence type="ECO:0000313" key="9">
    <source>
        <dbReference type="Proteomes" id="UP000273643"/>
    </source>
</evidence>
<feature type="chain" id="PRO_5018229856" evidence="6">
    <location>
        <begin position="26"/>
        <end position="1163"/>
    </location>
</feature>
<feature type="compositionally biased region" description="Polar residues" evidence="5">
    <location>
        <begin position="28"/>
        <end position="43"/>
    </location>
</feature>
<dbReference type="SUPFAM" id="SSF46626">
    <property type="entry name" value="Cytochrome c"/>
    <property type="match status" value="1"/>
</dbReference>
<evidence type="ECO:0000256" key="3">
    <source>
        <dbReference type="ARBA" id="ARBA00023004"/>
    </source>
</evidence>
<dbReference type="SMART" id="SM00567">
    <property type="entry name" value="EZ_HEAT"/>
    <property type="match status" value="6"/>
</dbReference>
<dbReference type="RefSeq" id="WP_170162916.1">
    <property type="nucleotide sequence ID" value="NZ_RJUK01000001.1"/>
</dbReference>
<dbReference type="InterPro" id="IPR011989">
    <property type="entry name" value="ARM-like"/>
</dbReference>
<proteinExistence type="predicted"/>
<dbReference type="Gene3D" id="2.120.10.30">
    <property type="entry name" value="TolB, C-terminal domain"/>
    <property type="match status" value="1"/>
</dbReference>
<dbReference type="SUPFAM" id="SSF48371">
    <property type="entry name" value="ARM repeat"/>
    <property type="match status" value="1"/>
</dbReference>
<dbReference type="InterPro" id="IPR011041">
    <property type="entry name" value="Quinoprot_gluc/sorb_DH_b-prop"/>
</dbReference>
<keyword evidence="1 4" id="KW-0349">Heme</keyword>
<sequence>MKQRDPVFGRPLVAASLSVLLVACAPDDNTSSPTPEQRHSPAQSEAVAPLSDTDAAVIALSDTEADSARDRVMRQVNLEPIDGLSVDLWASEKLLADPVAISVDYQGRVWAAVTNRSNNSEFDIRRYPDWEHSSMTWTSVEDRRAFLKQELAPENSEQNAWLDDRNNDGSRDWRDLAVVKEEVILLQDTSGDGRANESRRFLKDFHSEVTDVLGGIYYHNELDELFLGVAPNAWRVKDTDGDLRADTKQAISDGFAVHVGFSGHGMSGVTLGPDGRIYYGIGDIGANITDVDGNEYAHPNRGVIVRSEPDGSNFEVFAHGVRNTHEFTFDKYGNLITVDNDGDHEGEYERVVYLIDGSDTGWRTNWQLGKYKDPKNNTYKVWMDEDYFKPRFEDQSAHILPPIAPYHAGPTGMVYNPGTALSERWNNHFFVVEFVGSAARSGINAFTLEPKGASFELASDQNIFRGVQATGLDFGPDGSLFMSDWIEGWGINGKGRIWKMDVTEGVDQAQRDNTQALLEANFAELGANELVEHLSHPDMRVRQRAQLALAARDDQASLLEVAQNSDHQLARIHALWGIGQLTRQDSSRAAVLLPLLSDTDPEVRAQVAKVLGDVAFADARPDLLPLLTDDSARVQFFAAQALGRIGNPQDQSAVIAMLEANDDEDVYLRQAGAIALARMGDAETLGNLETHASEAVRIAAVVALKRLQSPELARFLDDASEFVVTNAARGISDDHYVDAALPALAELLATTEFTNEPLLRRLINANLYVGGDASVERLLGFAQRDDIDGVLRAEALHTLSVWPESSAFDRVTGRHRGVVSHPSEQASEPLMALSAELLQDRSPEVRAATASALAMLGIEGASDALAATLKDDASPMVRAAALEALFTLDYPDMGQAALTATNDADTDVRMAALALLPKLDLPTEEVVELHRVLLNNGSLPEQQAAYRSLANVDHASAHALLGESLAALRSGELPAAVQLDVIEAAQATGNETLIAELEAYEASKNRNKPLEVYREALEGGDPNAGMNLFRYSNSAQCIRCHMVGHRGARVGPELTAIGDQLSRRQLLEALVDPGARVPAGHGRVSVTLDNGQTVSGFFEAESQDSMTIVDGEERIEVAKAEVVSTEYSGSGMPPMGQLLNRSQLRDIVAYLVTLPTEEEAEGH</sequence>
<evidence type="ECO:0000313" key="8">
    <source>
        <dbReference type="EMBL" id="ROQ21813.1"/>
    </source>
</evidence>
<dbReference type="Pfam" id="PF13646">
    <property type="entry name" value="HEAT_2"/>
    <property type="match status" value="2"/>
</dbReference>
<dbReference type="PANTHER" id="PTHR33546:SF1">
    <property type="entry name" value="LARGE, MULTIFUNCTIONAL SECRETED PROTEIN"/>
    <property type="match status" value="1"/>
</dbReference>
<keyword evidence="9" id="KW-1185">Reference proteome</keyword>
<dbReference type="InterPro" id="IPR009056">
    <property type="entry name" value="Cyt_c-like_dom"/>
</dbReference>
<dbReference type="PROSITE" id="PS51007">
    <property type="entry name" value="CYTC"/>
    <property type="match status" value="1"/>
</dbReference>
<evidence type="ECO:0000256" key="5">
    <source>
        <dbReference type="SAM" id="MobiDB-lite"/>
    </source>
</evidence>
<name>A0A3N1P087_9GAMM</name>
<dbReference type="GO" id="GO:0020037">
    <property type="term" value="F:heme binding"/>
    <property type="evidence" value="ECO:0007669"/>
    <property type="project" value="InterPro"/>
</dbReference>